<dbReference type="PANTHER" id="PTHR24050">
    <property type="entry name" value="PA14 DOMAIN-CONTAINING PROTEIN"/>
    <property type="match status" value="1"/>
</dbReference>
<name>A0A9D3XL57_9SAUR</name>
<dbReference type="InterPro" id="IPR000152">
    <property type="entry name" value="EGF-type_Asp/Asn_hydroxyl_site"/>
</dbReference>
<keyword evidence="3" id="KW-0677">Repeat</keyword>
<accession>A0A9D3XL57</accession>
<evidence type="ECO:0000256" key="6">
    <source>
        <dbReference type="PROSITE-ProRule" id="PRU00076"/>
    </source>
</evidence>
<dbReference type="PROSITE" id="PS50026">
    <property type="entry name" value="EGF_3"/>
    <property type="match status" value="1"/>
</dbReference>
<dbReference type="SMART" id="SM00181">
    <property type="entry name" value="EGF"/>
    <property type="match status" value="1"/>
</dbReference>
<evidence type="ECO:0000256" key="2">
    <source>
        <dbReference type="ARBA" id="ARBA00022729"/>
    </source>
</evidence>
<dbReference type="PROSITE" id="PS00010">
    <property type="entry name" value="ASX_HYDROXYL"/>
    <property type="match status" value="1"/>
</dbReference>
<dbReference type="InterPro" id="IPR000742">
    <property type="entry name" value="EGF"/>
</dbReference>
<dbReference type="FunFam" id="2.10.25.10:FF:000017">
    <property type="entry name" value="latent-transforming growth factor beta-binding protein 4 isoform X1"/>
    <property type="match status" value="1"/>
</dbReference>
<dbReference type="SMART" id="SM00179">
    <property type="entry name" value="EGF_CA"/>
    <property type="match status" value="1"/>
</dbReference>
<evidence type="ECO:0000313" key="8">
    <source>
        <dbReference type="EMBL" id="KAH1181100.1"/>
    </source>
</evidence>
<keyword evidence="5" id="KW-0325">Glycoprotein</keyword>
<dbReference type="Pfam" id="PF07645">
    <property type="entry name" value="EGF_CA"/>
    <property type="match status" value="1"/>
</dbReference>
<feature type="domain" description="EGF-like" evidence="7">
    <location>
        <begin position="38"/>
        <end position="79"/>
    </location>
</feature>
<proteinExistence type="predicted"/>
<dbReference type="PROSITE" id="PS01186">
    <property type="entry name" value="EGF_2"/>
    <property type="match status" value="1"/>
</dbReference>
<dbReference type="Gene3D" id="2.10.25.10">
    <property type="entry name" value="Laminin"/>
    <property type="match status" value="1"/>
</dbReference>
<dbReference type="GO" id="GO:0005509">
    <property type="term" value="F:calcium ion binding"/>
    <property type="evidence" value="ECO:0007669"/>
    <property type="project" value="InterPro"/>
</dbReference>
<dbReference type="InterPro" id="IPR001881">
    <property type="entry name" value="EGF-like_Ca-bd_dom"/>
</dbReference>
<dbReference type="CDD" id="cd00054">
    <property type="entry name" value="EGF_CA"/>
    <property type="match status" value="1"/>
</dbReference>
<keyword evidence="9" id="KW-1185">Reference proteome</keyword>
<comment type="caution">
    <text evidence="6">Lacks conserved residue(s) required for the propagation of feature annotation.</text>
</comment>
<keyword evidence="1 6" id="KW-0245">EGF-like domain</keyword>
<evidence type="ECO:0000256" key="5">
    <source>
        <dbReference type="ARBA" id="ARBA00023180"/>
    </source>
</evidence>
<dbReference type="PANTHER" id="PTHR24050:SF27">
    <property type="entry name" value="FIBRILLIN-1"/>
    <property type="match status" value="1"/>
</dbReference>
<keyword evidence="4" id="KW-1015">Disulfide bond</keyword>
<dbReference type="PROSITE" id="PS01187">
    <property type="entry name" value="EGF_CA"/>
    <property type="match status" value="1"/>
</dbReference>
<dbReference type="InterPro" id="IPR049883">
    <property type="entry name" value="NOTCH1_EGF-like"/>
</dbReference>
<dbReference type="SUPFAM" id="SSF57196">
    <property type="entry name" value="EGF/Laminin"/>
    <property type="match status" value="1"/>
</dbReference>
<gene>
    <name evidence="8" type="ORF">KIL84_002034</name>
</gene>
<evidence type="ECO:0000259" key="7">
    <source>
        <dbReference type="PROSITE" id="PS50026"/>
    </source>
</evidence>
<dbReference type="Proteomes" id="UP000827986">
    <property type="component" value="Unassembled WGS sequence"/>
</dbReference>
<dbReference type="GO" id="GO:0005576">
    <property type="term" value="C:extracellular region"/>
    <property type="evidence" value="ECO:0007669"/>
    <property type="project" value="UniProtKB-SubCell"/>
</dbReference>
<organism evidence="8 9">
    <name type="scientific">Mauremys mutica</name>
    <name type="common">yellowpond turtle</name>
    <dbReference type="NCBI Taxonomy" id="74926"/>
    <lineage>
        <taxon>Eukaryota</taxon>
        <taxon>Metazoa</taxon>
        <taxon>Chordata</taxon>
        <taxon>Craniata</taxon>
        <taxon>Vertebrata</taxon>
        <taxon>Euteleostomi</taxon>
        <taxon>Archelosauria</taxon>
        <taxon>Testudinata</taxon>
        <taxon>Testudines</taxon>
        <taxon>Cryptodira</taxon>
        <taxon>Durocryptodira</taxon>
        <taxon>Testudinoidea</taxon>
        <taxon>Geoemydidae</taxon>
        <taxon>Geoemydinae</taxon>
        <taxon>Mauremys</taxon>
    </lineage>
</organism>
<comment type="caution">
    <text evidence="8">The sequence shown here is derived from an EMBL/GenBank/DDBJ whole genome shotgun (WGS) entry which is preliminary data.</text>
</comment>
<evidence type="ECO:0000256" key="4">
    <source>
        <dbReference type="ARBA" id="ARBA00023157"/>
    </source>
</evidence>
<keyword evidence="2" id="KW-0732">Signal</keyword>
<dbReference type="AlphaFoldDB" id="A0A9D3XL57"/>
<evidence type="ECO:0000256" key="1">
    <source>
        <dbReference type="ARBA" id="ARBA00022536"/>
    </source>
</evidence>
<evidence type="ECO:0000256" key="3">
    <source>
        <dbReference type="ARBA" id="ARBA00022737"/>
    </source>
</evidence>
<evidence type="ECO:0000313" key="9">
    <source>
        <dbReference type="Proteomes" id="UP000827986"/>
    </source>
</evidence>
<reference evidence="8" key="1">
    <citation type="submission" date="2021-09" db="EMBL/GenBank/DDBJ databases">
        <title>The genome of Mauremys mutica provides insights into the evolution of semi-aquatic lifestyle.</title>
        <authorList>
            <person name="Gong S."/>
            <person name="Gao Y."/>
        </authorList>
    </citation>
    <scope>NUCLEOTIDE SEQUENCE</scope>
    <source>
        <strain evidence="8">MM-2020</strain>
        <tissue evidence="8">Muscle</tissue>
    </source>
</reference>
<sequence>MSVWGPGHCPVGKHAAWGQWDVPGSTPPRCRSLSPPVDVDECRQTPRPCSYGRCENTPGSYQCVCPAGFRLDPQQRQCQGELGAARHWEGTRGGVGSGGA</sequence>
<dbReference type="InterPro" id="IPR018097">
    <property type="entry name" value="EGF_Ca-bd_CS"/>
</dbReference>
<protein>
    <recommendedName>
        <fullName evidence="7">EGF-like domain-containing protein</fullName>
    </recommendedName>
</protein>
<dbReference type="InterPro" id="IPR052235">
    <property type="entry name" value="Nephronectin_domain"/>
</dbReference>
<dbReference type="EMBL" id="JAHDVG010000469">
    <property type="protein sequence ID" value="KAH1181100.1"/>
    <property type="molecule type" value="Genomic_DNA"/>
</dbReference>